<proteinExistence type="predicted"/>
<dbReference type="InterPro" id="IPR016181">
    <property type="entry name" value="Acyl_CoA_acyltransferase"/>
</dbReference>
<accession>A0A0R1GWV9</accession>
<protein>
    <submittedName>
        <fullName evidence="4">Histone acetyltransferase</fullName>
    </submittedName>
</protein>
<evidence type="ECO:0000256" key="2">
    <source>
        <dbReference type="ARBA" id="ARBA00023315"/>
    </source>
</evidence>
<dbReference type="AlphaFoldDB" id="A0A0R1GWV9"/>
<dbReference type="Proteomes" id="UP000050909">
    <property type="component" value="Unassembled WGS sequence"/>
</dbReference>
<name>A0A0R1GWV9_9LACO</name>
<evidence type="ECO:0000259" key="3">
    <source>
        <dbReference type="PROSITE" id="PS51186"/>
    </source>
</evidence>
<dbReference type="Gene3D" id="3.40.630.30">
    <property type="match status" value="1"/>
</dbReference>
<dbReference type="GO" id="GO:0016747">
    <property type="term" value="F:acyltransferase activity, transferring groups other than amino-acyl groups"/>
    <property type="evidence" value="ECO:0007669"/>
    <property type="project" value="InterPro"/>
</dbReference>
<keyword evidence="5" id="KW-1185">Reference proteome</keyword>
<dbReference type="InterPro" id="IPR000182">
    <property type="entry name" value="GNAT_dom"/>
</dbReference>
<dbReference type="InterPro" id="IPR050680">
    <property type="entry name" value="YpeA/RimI_acetyltransf"/>
</dbReference>
<evidence type="ECO:0000313" key="5">
    <source>
        <dbReference type="Proteomes" id="UP000050909"/>
    </source>
</evidence>
<organism evidence="4 5">
    <name type="scientific">Amylolactobacillus amylotrophicus DSM 20534</name>
    <dbReference type="NCBI Taxonomy" id="1423722"/>
    <lineage>
        <taxon>Bacteria</taxon>
        <taxon>Bacillati</taxon>
        <taxon>Bacillota</taxon>
        <taxon>Bacilli</taxon>
        <taxon>Lactobacillales</taxon>
        <taxon>Lactobacillaceae</taxon>
        <taxon>Amylolactobacillus</taxon>
    </lineage>
</organism>
<dbReference type="RefSeq" id="WP_056945986.1">
    <property type="nucleotide sequence ID" value="NZ_AZCV01000001.1"/>
</dbReference>
<dbReference type="PROSITE" id="PS51186">
    <property type="entry name" value="GNAT"/>
    <property type="match status" value="1"/>
</dbReference>
<sequence length="185" mass="20928">MIRTATEQDFPAIFPILQQIFDEMELKSIAAIDDSAFYHLLEEGWHTPGYRYSLGRTLVSERDGEVAGMITSYRAEDEPLIDAPLEQYYSEVGLPRETKIFTDREARPGEWYIDSLAVAPQFQGHGIGGQLLDAMPDLAAQNGYKKISLNVDQTNPGAKHLYVKKGFETIDQMTIGEHLYDHMVK</sequence>
<dbReference type="SUPFAM" id="SSF55729">
    <property type="entry name" value="Acyl-CoA N-acyltransferases (Nat)"/>
    <property type="match status" value="1"/>
</dbReference>
<dbReference type="PATRIC" id="fig|1423722.3.peg.457"/>
<dbReference type="PANTHER" id="PTHR43420">
    <property type="entry name" value="ACETYLTRANSFERASE"/>
    <property type="match status" value="1"/>
</dbReference>
<dbReference type="EMBL" id="AZCV01000001">
    <property type="protein sequence ID" value="KRK38758.1"/>
    <property type="molecule type" value="Genomic_DNA"/>
</dbReference>
<dbReference type="PANTHER" id="PTHR43420:SF52">
    <property type="entry name" value="N-ACETYLTRANSFERASE YODP"/>
    <property type="match status" value="1"/>
</dbReference>
<reference evidence="4 5" key="1">
    <citation type="journal article" date="2015" name="Genome Announc.">
        <title>Expanding the biotechnology potential of lactobacilli through comparative genomics of 213 strains and associated genera.</title>
        <authorList>
            <person name="Sun Z."/>
            <person name="Harris H.M."/>
            <person name="McCann A."/>
            <person name="Guo C."/>
            <person name="Argimon S."/>
            <person name="Zhang W."/>
            <person name="Yang X."/>
            <person name="Jeffery I.B."/>
            <person name="Cooney J.C."/>
            <person name="Kagawa T.F."/>
            <person name="Liu W."/>
            <person name="Song Y."/>
            <person name="Salvetti E."/>
            <person name="Wrobel A."/>
            <person name="Rasinkangas P."/>
            <person name="Parkhill J."/>
            <person name="Rea M.C."/>
            <person name="O'Sullivan O."/>
            <person name="Ritari J."/>
            <person name="Douillard F.P."/>
            <person name="Paul Ross R."/>
            <person name="Yang R."/>
            <person name="Briner A.E."/>
            <person name="Felis G.E."/>
            <person name="de Vos W.M."/>
            <person name="Barrangou R."/>
            <person name="Klaenhammer T.R."/>
            <person name="Caufield P.W."/>
            <person name="Cui Y."/>
            <person name="Zhang H."/>
            <person name="O'Toole P.W."/>
        </authorList>
    </citation>
    <scope>NUCLEOTIDE SEQUENCE [LARGE SCALE GENOMIC DNA]</scope>
    <source>
        <strain evidence="4 5">DSM 20534</strain>
    </source>
</reference>
<evidence type="ECO:0000313" key="4">
    <source>
        <dbReference type="EMBL" id="KRK38758.1"/>
    </source>
</evidence>
<gene>
    <name evidence="4" type="ORF">FC62_GL000449</name>
</gene>
<dbReference type="Pfam" id="PF00583">
    <property type="entry name" value="Acetyltransf_1"/>
    <property type="match status" value="1"/>
</dbReference>
<keyword evidence="1 4" id="KW-0808">Transferase</keyword>
<dbReference type="CDD" id="cd04301">
    <property type="entry name" value="NAT_SF"/>
    <property type="match status" value="1"/>
</dbReference>
<evidence type="ECO:0000256" key="1">
    <source>
        <dbReference type="ARBA" id="ARBA00022679"/>
    </source>
</evidence>
<feature type="domain" description="N-acetyltransferase" evidence="3">
    <location>
        <begin position="1"/>
        <end position="185"/>
    </location>
</feature>
<keyword evidence="2" id="KW-0012">Acyltransferase</keyword>
<comment type="caution">
    <text evidence="4">The sequence shown here is derived from an EMBL/GenBank/DDBJ whole genome shotgun (WGS) entry which is preliminary data.</text>
</comment>